<evidence type="ECO:0000256" key="1">
    <source>
        <dbReference type="SAM" id="SignalP"/>
    </source>
</evidence>
<protein>
    <recommendedName>
        <fullName evidence="4">Mannuronan 5-epimerase</fullName>
    </recommendedName>
</protein>
<keyword evidence="1" id="KW-0732">Signal</keyword>
<dbReference type="RefSeq" id="WP_073509099.1">
    <property type="nucleotide sequence ID" value="NZ_MPJD01000010.1"/>
</dbReference>
<gene>
    <name evidence="2" type="ORF">BOH74_04835</name>
</gene>
<accession>A0A854A282</accession>
<comment type="caution">
    <text evidence="2">The sequence shown here is derived from an EMBL/GenBank/DDBJ whole genome shotgun (WGS) entry which is preliminary data.</text>
</comment>
<feature type="chain" id="PRO_5033014441" description="Mannuronan 5-epimerase" evidence="1">
    <location>
        <begin position="26"/>
        <end position="580"/>
    </location>
</feature>
<evidence type="ECO:0000313" key="3">
    <source>
        <dbReference type="Proteomes" id="UP000185990"/>
    </source>
</evidence>
<dbReference type="PROSITE" id="PS51318">
    <property type="entry name" value="TAT"/>
    <property type="match status" value="1"/>
</dbReference>
<feature type="signal peptide" evidence="1">
    <location>
        <begin position="1"/>
        <end position="25"/>
    </location>
</feature>
<dbReference type="InterPro" id="IPR006311">
    <property type="entry name" value="TAT_signal"/>
</dbReference>
<organism evidence="2 3">
    <name type="scientific">Pseudomonas versuta</name>
    <dbReference type="NCBI Taxonomy" id="1788301"/>
    <lineage>
        <taxon>Bacteria</taxon>
        <taxon>Pseudomonadati</taxon>
        <taxon>Pseudomonadota</taxon>
        <taxon>Gammaproteobacteria</taxon>
        <taxon>Pseudomonadales</taxon>
        <taxon>Pseudomonadaceae</taxon>
        <taxon>Pseudomonas</taxon>
    </lineage>
</organism>
<proteinExistence type="predicted"/>
<evidence type="ECO:0008006" key="4">
    <source>
        <dbReference type="Google" id="ProtNLM"/>
    </source>
</evidence>
<dbReference type="EMBL" id="MPJD01000010">
    <property type="protein sequence ID" value="OKA27115.1"/>
    <property type="molecule type" value="Genomic_DNA"/>
</dbReference>
<name>A0A854A282_9PSED</name>
<dbReference type="AlphaFoldDB" id="A0A854A282"/>
<dbReference type="Proteomes" id="UP000185990">
    <property type="component" value="Unassembled WGS sequence"/>
</dbReference>
<reference evidence="2 3" key="1">
    <citation type="submission" date="2016-11" db="EMBL/GenBank/DDBJ databases">
        <title>Draft genome of Pseudomonas versuta A4R1.12.</title>
        <authorList>
            <person name="See-Too W.-S."/>
        </authorList>
    </citation>
    <scope>NUCLEOTIDE SEQUENCE [LARGE SCALE GENOMIC DNA]</scope>
    <source>
        <strain evidence="2 3">A4R1.12</strain>
    </source>
</reference>
<evidence type="ECO:0000313" key="2">
    <source>
        <dbReference type="EMBL" id="OKA27115.1"/>
    </source>
</evidence>
<sequence length="580" mass="61429">MVSRRQLLKISALGTASLAAPLSYSANNMAITQNTENSIRTPLATAVEGTVAKSLSQAQIDLWEFSHLVTSRPVPNDFGTWDWTPAFEAARIMLGNLGGGDLTFGTGGVYQARYIRLDRSIVLNGRGVNATELKQIEGTNSDFIKSENFDFLTGTGLTTADSRVPSWMGLKDIRVNGNRYNAKTNPGGNRSGVPVKLYGPSMILAGTVLIYDGAGGGLYTEDSTKASGVSWRGQEEGKFGNIICRSNGGLAGWHCRGPHNSNASSIVCCYSDGWNFYSEDGPQFGGSFDHIGLLHSYAGGRAKEPALDTGVYLGSTARVDTLVVDGDNCVLQADELQIDKMRAYKIGGQQDGVVVNGGNCYIGDLNGTVWGLSVGKTALIANGNNARIGGTLITNNPDNEGVVVKGAGCKIEMTIRNFSGSGRTGLKLEGSDNEINCQIRNCDTAFDYVSGTDNQVNLSIATTVGQVPVKGLAPRAADRINIRSRGNTVGGCKTNLQSAPVAMDITTYTIVTLAHGLLYTPPASSVRINWLVAEPDSSVWNDAFLRVVTTTEKDVVLGYKLASAAPPGTQAKIGLSIDLT</sequence>